<organism evidence="2 3">
    <name type="scientific">Paramecium sonneborni</name>
    <dbReference type="NCBI Taxonomy" id="65129"/>
    <lineage>
        <taxon>Eukaryota</taxon>
        <taxon>Sar</taxon>
        <taxon>Alveolata</taxon>
        <taxon>Ciliophora</taxon>
        <taxon>Intramacronucleata</taxon>
        <taxon>Oligohymenophorea</taxon>
        <taxon>Peniculida</taxon>
        <taxon>Parameciidae</taxon>
        <taxon>Paramecium</taxon>
    </lineage>
</organism>
<feature type="transmembrane region" description="Helical" evidence="1">
    <location>
        <begin position="489"/>
        <end position="506"/>
    </location>
</feature>
<evidence type="ECO:0000313" key="2">
    <source>
        <dbReference type="EMBL" id="CAD8121196.1"/>
    </source>
</evidence>
<dbReference type="Proteomes" id="UP000692954">
    <property type="component" value="Unassembled WGS sequence"/>
</dbReference>
<keyword evidence="3" id="KW-1185">Reference proteome</keyword>
<protein>
    <recommendedName>
        <fullName evidence="4">Transmembrane protein</fullName>
    </recommendedName>
</protein>
<evidence type="ECO:0008006" key="4">
    <source>
        <dbReference type="Google" id="ProtNLM"/>
    </source>
</evidence>
<keyword evidence="1" id="KW-0812">Transmembrane</keyword>
<dbReference type="EMBL" id="CAJJDN010000130">
    <property type="protein sequence ID" value="CAD8121196.1"/>
    <property type="molecule type" value="Genomic_DNA"/>
</dbReference>
<sequence>MGTQKSNMQIIQLMSVQDLNQYTPNQTIIFYSNFTVFQNESNQSINLINNTILPNSKNFSYPMNLILDRQVGYCGSTNQNQTYNLNKHCSLTQFSHLSKSIPNTQNYSLITSINNEFFALQNNFQIQAVNSQLQNLSNFFSYSNLNLSECLQSTSCNYTLYSICQNDNAQYLLNFTFNFQGIIVNSSTTSLPQNFQNIAKINTLLYQIFILGSQVNYQQQLYWFNQSDSSLIEISDPNSECQDFSIAQIATTINAINLDQTIIIFYIEQGNKFQLILLKQMLVQSNSITLESSFLAKSYNCENQNCSFPPSHVQILSTFYNRAIIILSDYNNNQMSQIIDFRIKQNQSLLINTIPYYGNFNNTGYSFYKNGVLMQQFSSNEINIVGAYYLNDNLYENLFEPILMQGSFNITTNNYAMIVNQQYKNGSSLYIYNDLIYNYSIGTWNITCLFNRKTQKKINVSIFCKNEFSNGTYNISFNPPILQQSSRRWIYALISIIGLLLLYFYIKVKNKTRNLEYNKYEIDL</sequence>
<comment type="caution">
    <text evidence="2">The sequence shown here is derived from an EMBL/GenBank/DDBJ whole genome shotgun (WGS) entry which is preliminary data.</text>
</comment>
<keyword evidence="1" id="KW-0472">Membrane</keyword>
<gene>
    <name evidence="2" type="ORF">PSON_ATCC_30995.1.T1300126</name>
</gene>
<proteinExistence type="predicted"/>
<accession>A0A8S1QZJ4</accession>
<dbReference type="AlphaFoldDB" id="A0A8S1QZJ4"/>
<name>A0A8S1QZJ4_9CILI</name>
<evidence type="ECO:0000313" key="3">
    <source>
        <dbReference type="Proteomes" id="UP000692954"/>
    </source>
</evidence>
<evidence type="ECO:0000256" key="1">
    <source>
        <dbReference type="SAM" id="Phobius"/>
    </source>
</evidence>
<keyword evidence="1" id="KW-1133">Transmembrane helix</keyword>
<reference evidence="2" key="1">
    <citation type="submission" date="2021-01" db="EMBL/GenBank/DDBJ databases">
        <authorList>
            <consortium name="Genoscope - CEA"/>
            <person name="William W."/>
        </authorList>
    </citation>
    <scope>NUCLEOTIDE SEQUENCE</scope>
</reference>